<name>A0ABQ2WJ56_9ALTE</name>
<feature type="domain" description="Ribosome maturation factor RimP N-terminal" evidence="4">
    <location>
        <begin position="12"/>
        <end position="83"/>
    </location>
</feature>
<organism evidence="6 7">
    <name type="scientific">Alishewanella tabrizica</name>
    <dbReference type="NCBI Taxonomy" id="671278"/>
    <lineage>
        <taxon>Bacteria</taxon>
        <taxon>Pseudomonadati</taxon>
        <taxon>Pseudomonadota</taxon>
        <taxon>Gammaproteobacteria</taxon>
        <taxon>Alteromonadales</taxon>
        <taxon>Alteromonadaceae</taxon>
        <taxon>Alishewanella</taxon>
    </lineage>
</organism>
<dbReference type="SUPFAM" id="SSF75420">
    <property type="entry name" value="YhbC-like, N-terminal domain"/>
    <property type="match status" value="1"/>
</dbReference>
<comment type="similarity">
    <text evidence="3">Belongs to the RimP family.</text>
</comment>
<comment type="caution">
    <text evidence="6">The sequence shown here is derived from an EMBL/GenBank/DDBJ whole genome shotgun (WGS) entry which is preliminary data.</text>
</comment>
<dbReference type="InterPro" id="IPR035956">
    <property type="entry name" value="RimP_N_sf"/>
</dbReference>
<evidence type="ECO:0000256" key="1">
    <source>
        <dbReference type="ARBA" id="ARBA00022490"/>
    </source>
</evidence>
<evidence type="ECO:0000313" key="6">
    <source>
        <dbReference type="EMBL" id="GGW53544.1"/>
    </source>
</evidence>
<dbReference type="PANTHER" id="PTHR33867">
    <property type="entry name" value="RIBOSOME MATURATION FACTOR RIMP"/>
    <property type="match status" value="1"/>
</dbReference>
<feature type="domain" description="Ribosome maturation factor RimP C-terminal" evidence="5">
    <location>
        <begin position="86"/>
        <end position="151"/>
    </location>
</feature>
<dbReference type="SUPFAM" id="SSF74942">
    <property type="entry name" value="YhbC-like, C-terminal domain"/>
    <property type="match status" value="1"/>
</dbReference>
<dbReference type="Pfam" id="PF17384">
    <property type="entry name" value="DUF150_C"/>
    <property type="match status" value="1"/>
</dbReference>
<evidence type="ECO:0000259" key="4">
    <source>
        <dbReference type="Pfam" id="PF02576"/>
    </source>
</evidence>
<reference evidence="7" key="1">
    <citation type="journal article" date="2019" name="Int. J. Syst. Evol. Microbiol.">
        <title>The Global Catalogue of Microorganisms (GCM) 10K type strain sequencing project: providing services to taxonomists for standard genome sequencing and annotation.</title>
        <authorList>
            <consortium name="The Broad Institute Genomics Platform"/>
            <consortium name="The Broad Institute Genome Sequencing Center for Infectious Disease"/>
            <person name="Wu L."/>
            <person name="Ma J."/>
        </authorList>
    </citation>
    <scope>NUCLEOTIDE SEQUENCE [LARGE SCALE GENOMIC DNA]</scope>
    <source>
        <strain evidence="7">KCTC 23723</strain>
    </source>
</reference>
<keyword evidence="1 3" id="KW-0963">Cytoplasm</keyword>
<proteinExistence type="inferred from homology"/>
<dbReference type="InterPro" id="IPR036847">
    <property type="entry name" value="RimP_C_sf"/>
</dbReference>
<dbReference type="Proteomes" id="UP000634667">
    <property type="component" value="Unassembled WGS sequence"/>
</dbReference>
<protein>
    <recommendedName>
        <fullName evidence="3">Ribosome maturation factor RimP</fullName>
    </recommendedName>
</protein>
<keyword evidence="7" id="KW-1185">Reference proteome</keyword>
<accession>A0ABQ2WJ56</accession>
<dbReference type="EMBL" id="BMYR01000002">
    <property type="protein sequence ID" value="GGW53544.1"/>
    <property type="molecule type" value="Genomic_DNA"/>
</dbReference>
<dbReference type="CDD" id="cd01734">
    <property type="entry name" value="YlxS_C"/>
    <property type="match status" value="1"/>
</dbReference>
<dbReference type="InterPro" id="IPR003728">
    <property type="entry name" value="Ribosome_maturation_RimP"/>
</dbReference>
<dbReference type="Pfam" id="PF02576">
    <property type="entry name" value="RimP_N"/>
    <property type="match status" value="1"/>
</dbReference>
<dbReference type="NCBIfam" id="NF000927">
    <property type="entry name" value="PRK00092.1-1"/>
    <property type="match status" value="1"/>
</dbReference>
<dbReference type="Gene3D" id="2.30.30.180">
    <property type="entry name" value="Ribosome maturation factor RimP, C-terminal domain"/>
    <property type="match status" value="1"/>
</dbReference>
<gene>
    <name evidence="3 6" type="primary">rimP</name>
    <name evidence="6" type="ORF">GCM10008111_07210</name>
</gene>
<comment type="subcellular location">
    <subcellularLocation>
        <location evidence="3">Cytoplasm</location>
    </subcellularLocation>
</comment>
<dbReference type="InterPro" id="IPR028998">
    <property type="entry name" value="RimP_C"/>
</dbReference>
<evidence type="ECO:0000256" key="3">
    <source>
        <dbReference type="HAMAP-Rule" id="MF_01077"/>
    </source>
</evidence>
<dbReference type="PANTHER" id="PTHR33867:SF1">
    <property type="entry name" value="RIBOSOME MATURATION FACTOR RIMP"/>
    <property type="match status" value="1"/>
</dbReference>
<keyword evidence="2 3" id="KW-0690">Ribosome biogenesis</keyword>
<evidence type="ECO:0000259" key="5">
    <source>
        <dbReference type="Pfam" id="PF17384"/>
    </source>
</evidence>
<dbReference type="InterPro" id="IPR028989">
    <property type="entry name" value="RimP_N"/>
</dbReference>
<sequence>MARQEQQLTELLTPTVEAAGYQLWGIELVRAGRHTTLRIFIDKADGITVDDCALISREVSALLDVEDPIPNEYTLEVSSPGMDRPLFTEAQFTQYVGQKIEVKLTVPQDGRRKFKGLLTSFDGDMLVIEVDGKPCSLLFDNIDKANVVPVF</sequence>
<dbReference type="HAMAP" id="MF_01077">
    <property type="entry name" value="RimP"/>
    <property type="match status" value="1"/>
</dbReference>
<comment type="function">
    <text evidence="3">Required for maturation of 30S ribosomal subunits.</text>
</comment>
<evidence type="ECO:0000313" key="7">
    <source>
        <dbReference type="Proteomes" id="UP000634667"/>
    </source>
</evidence>
<dbReference type="RefSeq" id="WP_189480586.1">
    <property type="nucleotide sequence ID" value="NZ_BMYR01000002.1"/>
</dbReference>
<dbReference type="Gene3D" id="3.30.300.70">
    <property type="entry name" value="RimP-like superfamily, N-terminal"/>
    <property type="match status" value="1"/>
</dbReference>
<evidence type="ECO:0000256" key="2">
    <source>
        <dbReference type="ARBA" id="ARBA00022517"/>
    </source>
</evidence>